<dbReference type="AlphaFoldDB" id="A0A1P8UX98"/>
<reference evidence="2 3" key="1">
    <citation type="submission" date="2016-04" db="EMBL/GenBank/DDBJ databases">
        <title>Deep-sea bacteria in the southern Pacific.</title>
        <authorList>
            <person name="Tang K."/>
        </authorList>
    </citation>
    <scope>NUCLEOTIDE SEQUENCE [LARGE SCALE GENOMIC DNA]</scope>
    <source>
        <strain evidence="2 3">JLT2014</strain>
    </source>
</reference>
<keyword evidence="3" id="KW-1185">Reference proteome</keyword>
<proteinExistence type="predicted"/>
<dbReference type="NCBIfam" id="TIGR02444">
    <property type="entry name" value="TIGR02444 family protein"/>
    <property type="match status" value="1"/>
</dbReference>
<dbReference type="Proteomes" id="UP000187059">
    <property type="component" value="Chromosome"/>
</dbReference>
<evidence type="ECO:0000256" key="1">
    <source>
        <dbReference type="SAM" id="Coils"/>
    </source>
</evidence>
<organism evidence="2 3">
    <name type="scientific">Salipiger abyssi</name>
    <dbReference type="NCBI Taxonomy" id="1250539"/>
    <lineage>
        <taxon>Bacteria</taxon>
        <taxon>Pseudomonadati</taxon>
        <taxon>Pseudomonadota</taxon>
        <taxon>Alphaproteobacteria</taxon>
        <taxon>Rhodobacterales</taxon>
        <taxon>Roseobacteraceae</taxon>
        <taxon>Salipiger</taxon>
    </lineage>
</organism>
<dbReference type="STRING" id="1250539.Ga0080574_TMP3684"/>
<evidence type="ECO:0000313" key="2">
    <source>
        <dbReference type="EMBL" id="APZ54018.1"/>
    </source>
</evidence>
<name>A0A1P8UX98_9RHOB</name>
<dbReference type="RefSeq" id="WP_076703144.1">
    <property type="nucleotide sequence ID" value="NZ_CP015093.1"/>
</dbReference>
<dbReference type="OrthoDB" id="7875767at2"/>
<dbReference type="Pfam" id="PF09523">
    <property type="entry name" value="DUF2390"/>
    <property type="match status" value="1"/>
</dbReference>
<dbReference type="EMBL" id="CP015093">
    <property type="protein sequence ID" value="APZ54018.1"/>
    <property type="molecule type" value="Genomic_DNA"/>
</dbReference>
<evidence type="ECO:0000313" key="3">
    <source>
        <dbReference type="Proteomes" id="UP000187059"/>
    </source>
</evidence>
<gene>
    <name evidence="2" type="ORF">Ga0080574_TMP3684</name>
</gene>
<keyword evidence="1" id="KW-0175">Coiled coil</keyword>
<dbReference type="InterPro" id="IPR012659">
    <property type="entry name" value="CHP02444"/>
</dbReference>
<protein>
    <recommendedName>
        <fullName evidence="4">TIGR02444 family protein</fullName>
    </recommendedName>
</protein>
<feature type="coiled-coil region" evidence="1">
    <location>
        <begin position="97"/>
        <end position="124"/>
    </location>
</feature>
<evidence type="ECO:0008006" key="4">
    <source>
        <dbReference type="Google" id="ProtNLM"/>
    </source>
</evidence>
<dbReference type="KEGG" id="paby:Ga0080574_TMP3684"/>
<accession>A0A1P8UX98</accession>
<sequence>MPIQPDPDAHPFWRFSLDRYGRSGVPPVCLEIQDETGSDVNLLLFGLWLGSEGWCITGAGAARCAEAVAAWHAEIVRPLRAVRRRLKGWQVCPDAPRETLRAGIQKWEIEAERLEQDMLFALYEGLLVAEPALVEADPDRAAAMAGNLDSFAALAPKGKGAAEPRDKLVALCL</sequence>